<dbReference type="InterPro" id="IPR011047">
    <property type="entry name" value="Quinoprotein_ADH-like_sf"/>
</dbReference>
<dbReference type="RefSeq" id="WP_330156661.1">
    <property type="nucleotide sequence ID" value="NZ_BAAAJA010000001.1"/>
</dbReference>
<accession>A0ABU7KJA7</accession>
<comment type="caution">
    <text evidence="2">The sequence shown here is derived from an EMBL/GenBank/DDBJ whole genome shotgun (WGS) entry which is preliminary data.</text>
</comment>
<dbReference type="InterPro" id="IPR015943">
    <property type="entry name" value="WD40/YVTN_repeat-like_dom_sf"/>
</dbReference>
<gene>
    <name evidence="2" type="ORF">Q8A49_02610</name>
</gene>
<dbReference type="SUPFAM" id="SSF50998">
    <property type="entry name" value="Quinoprotein alcohol dehydrogenase-like"/>
    <property type="match status" value="1"/>
</dbReference>
<proteinExistence type="predicted"/>
<keyword evidence="1" id="KW-0732">Signal</keyword>
<dbReference type="EMBL" id="JAUUCC010000004">
    <property type="protein sequence ID" value="MEE2049381.1"/>
    <property type="molecule type" value="Genomic_DNA"/>
</dbReference>
<dbReference type="Proteomes" id="UP001348641">
    <property type="component" value="Unassembled WGS sequence"/>
</dbReference>
<dbReference type="Gene3D" id="2.130.10.10">
    <property type="entry name" value="YVTN repeat-like/Quinoprotein amine dehydrogenase"/>
    <property type="match status" value="1"/>
</dbReference>
<evidence type="ECO:0000313" key="3">
    <source>
        <dbReference type="Proteomes" id="UP001348641"/>
    </source>
</evidence>
<reference evidence="2 3" key="1">
    <citation type="submission" date="2023-07" db="EMBL/GenBank/DDBJ databases">
        <authorList>
            <person name="Girao M."/>
            <person name="Carvalho M.F."/>
        </authorList>
    </citation>
    <scope>NUCLEOTIDE SEQUENCE [LARGE SCALE GENOMIC DNA]</scope>
    <source>
        <strain evidence="2 3">66/93</strain>
    </source>
</reference>
<evidence type="ECO:0000313" key="2">
    <source>
        <dbReference type="EMBL" id="MEE2049381.1"/>
    </source>
</evidence>
<feature type="chain" id="PRO_5045452075" evidence="1">
    <location>
        <begin position="23"/>
        <end position="409"/>
    </location>
</feature>
<name>A0ABU7KJA7_9ACTN</name>
<organism evidence="2 3">
    <name type="scientific">Nocardiopsis tropica</name>
    <dbReference type="NCBI Taxonomy" id="109330"/>
    <lineage>
        <taxon>Bacteria</taxon>
        <taxon>Bacillati</taxon>
        <taxon>Actinomycetota</taxon>
        <taxon>Actinomycetes</taxon>
        <taxon>Streptosporangiales</taxon>
        <taxon>Nocardiopsidaceae</taxon>
        <taxon>Nocardiopsis</taxon>
    </lineage>
</organism>
<protein>
    <submittedName>
        <fullName evidence="2">PQQ-binding-like beta-propeller repeat protein</fullName>
    </submittedName>
</protein>
<evidence type="ECO:0000256" key="1">
    <source>
        <dbReference type="SAM" id="SignalP"/>
    </source>
</evidence>
<feature type="signal peptide" evidence="1">
    <location>
        <begin position="1"/>
        <end position="22"/>
    </location>
</feature>
<dbReference type="PROSITE" id="PS51257">
    <property type="entry name" value="PROKAR_LIPOPROTEIN"/>
    <property type="match status" value="1"/>
</dbReference>
<sequence>MTRFFNVSLVLIVLFSSSCSLAGSDSRSDDRVSENLDPQESFSEVAWEWEESSGSEVARVVPVSVGVAVLFEDGVTVLSGESGEEIWSRRETLEAVGIAGNGEFIVVETDEGLSMLDPGGGEVVHEVAGAEMEDQLLITSEQRLIWKPDSEASRGRLSAISLEENTELWSGLEGLRCDSDPELPVYTGSARLVGEVITLMYTCAEYSSNSEALAAGLDRVEENEVVSGIIGIDSANGEELWRFEEFIEGSVSHSYNRDVSRVSNNHLVVRTMGEGDVFLDARNGEEIPGGTNVLASSDDLSWLVMRRGDGVFVRVGENMEVEEVIDFSDLGEDLDQESGFIVLDDGLGFVSGSGSASEAVFRPWGGNIEEARIGLENAVSEVNDVISAPGVIVVSYIDGEGRSVLIGLT</sequence>